<feature type="domain" description="VanZ-like" evidence="2">
    <location>
        <begin position="13"/>
        <end position="149"/>
    </location>
</feature>
<dbReference type="RefSeq" id="WP_095370517.1">
    <property type="nucleotide sequence ID" value="NZ_CP022983.1"/>
</dbReference>
<gene>
    <name evidence="3" type="ORF">CKF48_06135</name>
</gene>
<proteinExistence type="predicted"/>
<protein>
    <recommendedName>
        <fullName evidence="2">VanZ-like domain-containing protein</fullName>
    </recommendedName>
</protein>
<dbReference type="KEGG" id="bko:CKF48_06135"/>
<feature type="transmembrane region" description="Helical" evidence="1">
    <location>
        <begin position="134"/>
        <end position="154"/>
    </location>
</feature>
<feature type="transmembrane region" description="Helical" evidence="1">
    <location>
        <begin position="78"/>
        <end position="96"/>
    </location>
</feature>
<keyword evidence="1" id="KW-1133">Transmembrane helix</keyword>
<dbReference type="Proteomes" id="UP000215137">
    <property type="component" value="Chromosome"/>
</dbReference>
<evidence type="ECO:0000256" key="1">
    <source>
        <dbReference type="SAM" id="Phobius"/>
    </source>
</evidence>
<keyword evidence="1" id="KW-0812">Transmembrane</keyword>
<evidence type="ECO:0000313" key="4">
    <source>
        <dbReference type="Proteomes" id="UP000215137"/>
    </source>
</evidence>
<feature type="transmembrane region" description="Helical" evidence="1">
    <location>
        <begin position="108"/>
        <end position="128"/>
    </location>
</feature>
<keyword evidence="4" id="KW-1185">Reference proteome</keyword>
<dbReference type="AlphaFoldDB" id="A0A248TFP7"/>
<dbReference type="OrthoDB" id="4822551at2"/>
<sequence length="170" mass="20571">MKWWMKLVGWVVFVIYILLLTKFILFKYPYSYSSILNNFIGNNPYFSWYNHNFIPFKTITEYLKLSNEISLSIRFDNLFGNLIGFLPFGFLMPLLFQRFYRLKKVTTATFTLSLFYELCQLFFSMGNFDVDDLLLNTFGGIIGYWIFMLSYFIFQKHRTVRNKHLLFFNK</sequence>
<feature type="transmembrane region" description="Helical" evidence="1">
    <location>
        <begin position="7"/>
        <end position="26"/>
    </location>
</feature>
<dbReference type="EMBL" id="CP022983">
    <property type="protein sequence ID" value="ASV66942.1"/>
    <property type="molecule type" value="Genomic_DNA"/>
</dbReference>
<dbReference type="PANTHER" id="PTHR36834">
    <property type="entry name" value="MEMBRANE PROTEIN-RELATED"/>
    <property type="match status" value="1"/>
</dbReference>
<organism evidence="3 4">
    <name type="scientific">Cytobacillus kochii</name>
    <dbReference type="NCBI Taxonomy" id="859143"/>
    <lineage>
        <taxon>Bacteria</taxon>
        <taxon>Bacillati</taxon>
        <taxon>Bacillota</taxon>
        <taxon>Bacilli</taxon>
        <taxon>Bacillales</taxon>
        <taxon>Bacillaceae</taxon>
        <taxon>Cytobacillus</taxon>
    </lineage>
</organism>
<dbReference type="InterPro" id="IPR006976">
    <property type="entry name" value="VanZ-like"/>
</dbReference>
<accession>A0A248TFP7</accession>
<evidence type="ECO:0000259" key="2">
    <source>
        <dbReference type="Pfam" id="PF04892"/>
    </source>
</evidence>
<dbReference type="InterPro" id="IPR053150">
    <property type="entry name" value="Teicoplanin_resist-assoc"/>
</dbReference>
<dbReference type="Pfam" id="PF04892">
    <property type="entry name" value="VanZ"/>
    <property type="match status" value="1"/>
</dbReference>
<evidence type="ECO:0000313" key="3">
    <source>
        <dbReference type="EMBL" id="ASV66942.1"/>
    </source>
</evidence>
<dbReference type="PANTHER" id="PTHR36834:SF2">
    <property type="entry name" value="MEMBRANE PROTEIN"/>
    <property type="match status" value="1"/>
</dbReference>
<reference evidence="3 4" key="1">
    <citation type="submission" date="2017-08" db="EMBL/GenBank/DDBJ databases">
        <title>Complete Genome Sequence of Bacillus kochii Oregon-R-modENCODE STRAIN BDGP4, isolated from Drosophila melanogaster gut.</title>
        <authorList>
            <person name="Wan K.H."/>
            <person name="Yu C."/>
            <person name="Park S."/>
            <person name="Hammonds A.S."/>
            <person name="Booth B.W."/>
            <person name="Celniker S.E."/>
        </authorList>
    </citation>
    <scope>NUCLEOTIDE SEQUENCE [LARGE SCALE GENOMIC DNA]</scope>
    <source>
        <strain evidence="3 4">BDGP4</strain>
    </source>
</reference>
<keyword evidence="1" id="KW-0472">Membrane</keyword>
<name>A0A248TFP7_9BACI</name>